<dbReference type="STRING" id="59843.A3958_12465"/>
<proteinExistence type="predicted"/>
<keyword evidence="4" id="KW-1185">Reference proteome</keyword>
<dbReference type="InterPro" id="IPR036582">
    <property type="entry name" value="Mao_N_sf"/>
</dbReference>
<evidence type="ECO:0000259" key="2">
    <source>
        <dbReference type="Pfam" id="PF07833"/>
    </source>
</evidence>
<feature type="domain" description="Copper amine oxidase-like N-terminal" evidence="2">
    <location>
        <begin position="35"/>
        <end position="141"/>
    </location>
</feature>
<dbReference type="Gene3D" id="3.30.457.10">
    <property type="entry name" value="Copper amine oxidase-like, N-terminal domain"/>
    <property type="match status" value="1"/>
</dbReference>
<dbReference type="OrthoDB" id="1954422at2"/>
<dbReference type="SUPFAM" id="SSF55383">
    <property type="entry name" value="Copper amine oxidase, domain N"/>
    <property type="match status" value="2"/>
</dbReference>
<dbReference type="Proteomes" id="UP000076796">
    <property type="component" value="Unassembled WGS sequence"/>
</dbReference>
<gene>
    <name evidence="3" type="ORF">AWU65_12885</name>
</gene>
<dbReference type="GeneID" id="97557899"/>
<dbReference type="InterPro" id="IPR012854">
    <property type="entry name" value="Cu_amine_oxidase-like_N"/>
</dbReference>
<dbReference type="Pfam" id="PF07833">
    <property type="entry name" value="Cu_amine_oxidN1"/>
    <property type="match status" value="1"/>
</dbReference>
<evidence type="ECO:0000313" key="3">
    <source>
        <dbReference type="EMBL" id="KZS46752.1"/>
    </source>
</evidence>
<organism evidence="3 4">
    <name type="scientific">Paenibacillus glucanolyticus</name>
    <dbReference type="NCBI Taxonomy" id="59843"/>
    <lineage>
        <taxon>Bacteria</taxon>
        <taxon>Bacillati</taxon>
        <taxon>Bacillota</taxon>
        <taxon>Bacilli</taxon>
        <taxon>Bacillales</taxon>
        <taxon>Paenibacillaceae</taxon>
        <taxon>Paenibacillus</taxon>
    </lineage>
</organism>
<feature type="chain" id="PRO_5007843487" evidence="1">
    <location>
        <begin position="23"/>
        <end position="386"/>
    </location>
</feature>
<dbReference type="SUPFAM" id="SSF54427">
    <property type="entry name" value="NTF2-like"/>
    <property type="match status" value="2"/>
</dbReference>
<sequence length="386" mass="43343">MKKKISLLAIAFLFLFASAAQAAPAKNQGKIRVYLDNQEIKFQAAPIMKNGVTFVQFRPLFQALDYKVNWNSANKQVTGTYLDQKLQMTIGQKTAYVNGVKTSLQIAPFTDAGNTLVPLRFVAEATGLPVKWDAKARTIKIDREGAIDKATDEVKKLYHALEEAGNAKKLDAAMALFHSKSPVLAKTKEGYQNQFKYDLHVSSDVWEVTVAGTSIHAFTSVTLERSSGPFTWDVTLHYENLLKKDASGAWKIYDLNQYDTEYLAGDNLLDANPKVPEAELKAIRESIDTQYKGFNEENGPLLMSVIHPDSAFYEMFQNSIAEGIFDEVNFNLTAEVVRPVFFQGEETVVYIEETDDADGDIINTTSLYWLKKTNGQWLIYDVLELE</sequence>
<accession>A0A163JRA3</accession>
<keyword evidence="1" id="KW-0732">Signal</keyword>
<comment type="caution">
    <text evidence="3">The sequence shown here is derived from an EMBL/GenBank/DDBJ whole genome shotgun (WGS) entry which is preliminary data.</text>
</comment>
<dbReference type="AlphaFoldDB" id="A0A163JRA3"/>
<dbReference type="InterPro" id="IPR032710">
    <property type="entry name" value="NTF2-like_dom_sf"/>
</dbReference>
<evidence type="ECO:0000256" key="1">
    <source>
        <dbReference type="SAM" id="SignalP"/>
    </source>
</evidence>
<dbReference type="RefSeq" id="WP_063478494.1">
    <property type="nucleotide sequence ID" value="NZ_CP147845.1"/>
</dbReference>
<name>A0A163JRA3_9BACL</name>
<dbReference type="EMBL" id="LWMH01000001">
    <property type="protein sequence ID" value="KZS46752.1"/>
    <property type="molecule type" value="Genomic_DNA"/>
</dbReference>
<protein>
    <submittedName>
        <fullName evidence="3">Copper amine oxidase</fullName>
    </submittedName>
</protein>
<feature type="signal peptide" evidence="1">
    <location>
        <begin position="1"/>
        <end position="22"/>
    </location>
</feature>
<reference evidence="3" key="1">
    <citation type="journal article" date="2016" name="Genome Announc.">
        <title>Draft genomes of two strains of Paenibacillus glucanolyticus with capability to degrade lignocellulose.</title>
        <authorList>
            <person name="Mathews S.L."/>
            <person name="Pawlak J."/>
            <person name="Grunden A.M."/>
        </authorList>
    </citation>
    <scope>NUCLEOTIDE SEQUENCE [LARGE SCALE GENOMIC DNA]</scope>
    <source>
        <strain evidence="3">SLM1</strain>
    </source>
</reference>
<evidence type="ECO:0000313" key="4">
    <source>
        <dbReference type="Proteomes" id="UP000076796"/>
    </source>
</evidence>